<dbReference type="OrthoDB" id="597632at2"/>
<keyword evidence="4" id="KW-1185">Reference proteome</keyword>
<protein>
    <recommendedName>
        <fullName evidence="5">Lipoprotein</fullName>
    </recommendedName>
</protein>
<dbReference type="PROSITE" id="PS51257">
    <property type="entry name" value="PROKAR_LIPOPROTEIN"/>
    <property type="match status" value="1"/>
</dbReference>
<feature type="compositionally biased region" description="Gly residues" evidence="1">
    <location>
        <begin position="27"/>
        <end position="41"/>
    </location>
</feature>
<keyword evidence="2" id="KW-0732">Signal</keyword>
<evidence type="ECO:0000313" key="3">
    <source>
        <dbReference type="EMBL" id="OAV59374.1"/>
    </source>
</evidence>
<evidence type="ECO:0008006" key="5">
    <source>
        <dbReference type="Google" id="ProtNLM"/>
    </source>
</evidence>
<comment type="caution">
    <text evidence="3">The sequence shown here is derived from an EMBL/GenBank/DDBJ whole genome shotgun (WGS) entry which is preliminary data.</text>
</comment>
<feature type="signal peptide" evidence="2">
    <location>
        <begin position="1"/>
        <end position="26"/>
    </location>
</feature>
<evidence type="ECO:0000256" key="1">
    <source>
        <dbReference type="SAM" id="MobiDB-lite"/>
    </source>
</evidence>
<name>A0A1B7LWE2_9MICC</name>
<gene>
    <name evidence="3" type="ORF">A6F49_16100</name>
</gene>
<sequence>MTSKYRVGLAAIAVALLGLTACSPGGDGTPTGEGTSGGGYGAPASPDDSNAVTGDAGLRTTETDLGTIVVDGDGMTLYQFDSDEQGSGTSTCEGQCARNWPAVPGGEDTEVDGITGQVDTITGTNGEPQLTLNGWPMYYYVADENPGDTNGQGVNDIWWVVTPGGEPIRD</sequence>
<dbReference type="RefSeq" id="WP_052504994.1">
    <property type="nucleotide sequence ID" value="NZ_LXEY01000022.1"/>
</dbReference>
<proteinExistence type="predicted"/>
<organism evidence="3 4">
    <name type="scientific">Enteractinococcus helveticum</name>
    <dbReference type="NCBI Taxonomy" id="1837282"/>
    <lineage>
        <taxon>Bacteria</taxon>
        <taxon>Bacillati</taxon>
        <taxon>Actinomycetota</taxon>
        <taxon>Actinomycetes</taxon>
        <taxon>Micrococcales</taxon>
        <taxon>Micrococcaceae</taxon>
    </lineage>
</organism>
<feature type="region of interest" description="Disordered" evidence="1">
    <location>
        <begin position="27"/>
        <end position="57"/>
    </location>
</feature>
<dbReference type="GO" id="GO:0043448">
    <property type="term" value="P:alkane catabolic process"/>
    <property type="evidence" value="ECO:0007669"/>
    <property type="project" value="TreeGrafter"/>
</dbReference>
<reference evidence="3 4" key="1">
    <citation type="submission" date="2016-04" db="EMBL/GenBank/DDBJ databases">
        <title>First whole genome shotgun sequence of the bacterium Enteractinococcus sp. strain UASWS1574.</title>
        <authorList>
            <person name="Crovadore J."/>
            <person name="Chablais R."/>
            <person name="Lefort F."/>
        </authorList>
    </citation>
    <scope>NUCLEOTIDE SEQUENCE [LARGE SCALE GENOMIC DNA]</scope>
    <source>
        <strain evidence="3 4">UASWS1574</strain>
    </source>
</reference>
<dbReference type="InterPro" id="IPR005297">
    <property type="entry name" value="Lipoprotein_repeat"/>
</dbReference>
<dbReference type="PANTHER" id="PTHR39335">
    <property type="entry name" value="BLL4220 PROTEIN"/>
    <property type="match status" value="1"/>
</dbReference>
<dbReference type="Proteomes" id="UP000078292">
    <property type="component" value="Unassembled WGS sequence"/>
</dbReference>
<evidence type="ECO:0000256" key="2">
    <source>
        <dbReference type="SAM" id="SignalP"/>
    </source>
</evidence>
<dbReference type="EMBL" id="LXEY01000022">
    <property type="protein sequence ID" value="OAV59374.1"/>
    <property type="molecule type" value="Genomic_DNA"/>
</dbReference>
<dbReference type="AlphaFoldDB" id="A0A1B7LWE2"/>
<dbReference type="Pfam" id="PF03640">
    <property type="entry name" value="Lipoprotein_15"/>
    <property type="match status" value="2"/>
</dbReference>
<accession>A0A1B7LWE2</accession>
<feature type="chain" id="PRO_5008597144" description="Lipoprotein" evidence="2">
    <location>
        <begin position="27"/>
        <end position="170"/>
    </location>
</feature>
<evidence type="ECO:0000313" key="4">
    <source>
        <dbReference type="Proteomes" id="UP000078292"/>
    </source>
</evidence>
<dbReference type="PANTHER" id="PTHR39335:SF1">
    <property type="entry name" value="BLL4220 PROTEIN"/>
    <property type="match status" value="1"/>
</dbReference>